<name>A0A219AQN9_METCM</name>
<evidence type="ECO:0000313" key="2">
    <source>
        <dbReference type="Proteomes" id="UP000078397"/>
    </source>
</evidence>
<protein>
    <submittedName>
        <fullName evidence="1">Uncharacterized protein</fullName>
    </submittedName>
</protein>
<proteinExistence type="predicted"/>
<gene>
    <name evidence="1" type="ORF">VFPPC_17731</name>
</gene>
<dbReference type="KEGG" id="pchm:VFPPC_17731"/>
<dbReference type="Proteomes" id="UP000078397">
    <property type="component" value="Unassembled WGS sequence"/>
</dbReference>
<evidence type="ECO:0000313" key="1">
    <source>
        <dbReference type="EMBL" id="OWT43093.1"/>
    </source>
</evidence>
<comment type="caution">
    <text evidence="1">The sequence shown here is derived from an EMBL/GenBank/DDBJ whole genome shotgun (WGS) entry which is preliminary data.</text>
</comment>
<dbReference type="GeneID" id="33936658"/>
<keyword evidence="2" id="KW-1185">Reference proteome</keyword>
<dbReference type="AlphaFoldDB" id="A0A219AQN9"/>
<organism evidence="1 2">
    <name type="scientific">Pochonia chlamydosporia 170</name>
    <dbReference type="NCBI Taxonomy" id="1380566"/>
    <lineage>
        <taxon>Eukaryota</taxon>
        <taxon>Fungi</taxon>
        <taxon>Dikarya</taxon>
        <taxon>Ascomycota</taxon>
        <taxon>Pezizomycotina</taxon>
        <taxon>Sordariomycetes</taxon>
        <taxon>Hypocreomycetidae</taxon>
        <taxon>Hypocreales</taxon>
        <taxon>Clavicipitaceae</taxon>
        <taxon>Pochonia</taxon>
    </lineage>
</organism>
<sequence>MSGLAMEASPFSCCDRFEPRRTTSLPRPVWLPFWTGRMVYGRPRRVVRLALSLVGAYGRGSRNNFDGTAETLTRRLNNWLAVGCVDLMPGCATCLGAQQCRAQLANMVW</sequence>
<accession>A0A219AQN9</accession>
<reference evidence="1 2" key="1">
    <citation type="journal article" date="2016" name="PLoS Pathog.">
        <title>Biosynthesis of antibiotic leucinostatins in bio-control fungus Purpureocillium lilacinum and their inhibition on phytophthora revealed by genome mining.</title>
        <authorList>
            <person name="Wang G."/>
            <person name="Liu Z."/>
            <person name="Lin R."/>
            <person name="Li E."/>
            <person name="Mao Z."/>
            <person name="Ling J."/>
            <person name="Yang Y."/>
            <person name="Yin W.B."/>
            <person name="Xie B."/>
        </authorList>
    </citation>
    <scope>NUCLEOTIDE SEQUENCE [LARGE SCALE GENOMIC DNA]</scope>
    <source>
        <strain evidence="1">170</strain>
    </source>
</reference>
<dbReference type="EMBL" id="LSBJ02000003">
    <property type="protein sequence ID" value="OWT43093.1"/>
    <property type="molecule type" value="Genomic_DNA"/>
</dbReference>
<dbReference type="RefSeq" id="XP_022285542.1">
    <property type="nucleotide sequence ID" value="XM_022429420.1"/>
</dbReference>